<dbReference type="SUPFAM" id="SSF51338">
    <property type="entry name" value="Composite domain of metallo-dependent hydrolases"/>
    <property type="match status" value="1"/>
</dbReference>
<reference evidence="3" key="1">
    <citation type="submission" date="2018-06" db="EMBL/GenBank/DDBJ databases">
        <title>Aestuariibacter litoralis strain KCTC 52945T.</title>
        <authorList>
            <person name="Li X."/>
            <person name="Salam N."/>
            <person name="Li J.-L."/>
            <person name="Chen Y.-M."/>
            <person name="Yang Z.-W."/>
            <person name="Zhang L.-Y."/>
            <person name="Han M.-X."/>
            <person name="Xiao M."/>
            <person name="Li W.-J."/>
        </authorList>
    </citation>
    <scope>NUCLEOTIDE SEQUENCE [LARGE SCALE GENOMIC DNA]</scope>
    <source>
        <strain evidence="3">KCTC 52945</strain>
    </source>
</reference>
<evidence type="ECO:0000259" key="1">
    <source>
        <dbReference type="Pfam" id="PF07969"/>
    </source>
</evidence>
<protein>
    <recommendedName>
        <fullName evidence="1">Amidohydrolase 3 domain-containing protein</fullName>
    </recommendedName>
</protein>
<name>A0A2W2ANQ8_9HYPH</name>
<dbReference type="PANTHER" id="PTHR22642">
    <property type="entry name" value="IMIDAZOLONEPROPIONASE"/>
    <property type="match status" value="1"/>
</dbReference>
<dbReference type="PANTHER" id="PTHR22642:SF2">
    <property type="entry name" value="PROTEIN LONG AFTER FAR-RED 3"/>
    <property type="match status" value="1"/>
</dbReference>
<dbReference type="AlphaFoldDB" id="A0A2W2ANQ8"/>
<feature type="domain" description="Amidohydrolase 3" evidence="1">
    <location>
        <begin position="120"/>
        <end position="600"/>
    </location>
</feature>
<accession>A0A2W2ANQ8</accession>
<dbReference type="Gene3D" id="3.10.310.70">
    <property type="match status" value="1"/>
</dbReference>
<dbReference type="Gene3D" id="3.20.20.140">
    <property type="entry name" value="Metal-dependent hydrolases"/>
    <property type="match status" value="1"/>
</dbReference>
<dbReference type="Gene3D" id="2.30.40.10">
    <property type="entry name" value="Urease, subunit C, domain 1"/>
    <property type="match status" value="1"/>
</dbReference>
<dbReference type="Pfam" id="PF07969">
    <property type="entry name" value="Amidohydro_3"/>
    <property type="match status" value="1"/>
</dbReference>
<dbReference type="EMBL" id="QKVK01000014">
    <property type="protein sequence ID" value="PZF75212.1"/>
    <property type="molecule type" value="Genomic_DNA"/>
</dbReference>
<dbReference type="SUPFAM" id="SSF51556">
    <property type="entry name" value="Metallo-dependent hydrolases"/>
    <property type="match status" value="1"/>
</dbReference>
<dbReference type="CDD" id="cd01300">
    <property type="entry name" value="YtcJ_like"/>
    <property type="match status" value="1"/>
</dbReference>
<dbReference type="InterPro" id="IPR033932">
    <property type="entry name" value="YtcJ-like"/>
</dbReference>
<dbReference type="InterPro" id="IPR006311">
    <property type="entry name" value="TAT_signal"/>
</dbReference>
<gene>
    <name evidence="2" type="ORF">DK847_19635</name>
</gene>
<dbReference type="InterPro" id="IPR013108">
    <property type="entry name" value="Amidohydro_3"/>
</dbReference>
<proteinExistence type="predicted"/>
<keyword evidence="3" id="KW-1185">Reference proteome</keyword>
<dbReference type="GO" id="GO:0016810">
    <property type="term" value="F:hydrolase activity, acting on carbon-nitrogen (but not peptide) bonds"/>
    <property type="evidence" value="ECO:0007669"/>
    <property type="project" value="InterPro"/>
</dbReference>
<dbReference type="InterPro" id="IPR011059">
    <property type="entry name" value="Metal-dep_hydrolase_composite"/>
</dbReference>
<evidence type="ECO:0000313" key="3">
    <source>
        <dbReference type="Proteomes" id="UP000248795"/>
    </source>
</evidence>
<dbReference type="PROSITE" id="PS51318">
    <property type="entry name" value="TAT"/>
    <property type="match status" value="1"/>
</dbReference>
<evidence type="ECO:0000313" key="2">
    <source>
        <dbReference type="EMBL" id="PZF75212.1"/>
    </source>
</evidence>
<dbReference type="Proteomes" id="UP000248795">
    <property type="component" value="Unassembled WGS sequence"/>
</dbReference>
<organism evidence="2 3">
    <name type="scientific">Aestuariivirga litoralis</name>
    <dbReference type="NCBI Taxonomy" id="2650924"/>
    <lineage>
        <taxon>Bacteria</taxon>
        <taxon>Pseudomonadati</taxon>
        <taxon>Pseudomonadota</taxon>
        <taxon>Alphaproteobacteria</taxon>
        <taxon>Hyphomicrobiales</taxon>
        <taxon>Aestuariivirgaceae</taxon>
        <taxon>Aestuariivirga</taxon>
    </lineage>
</organism>
<dbReference type="InterPro" id="IPR032466">
    <property type="entry name" value="Metal_Hydrolase"/>
</dbReference>
<sequence length="605" mass="63934">MRYQLENRPMCRACVSPVLNHPSLFESPVAFTPLGAVTPNRRGFMALSTAALLGAGLPAVGGGSARAATSDGSIDTIFKGGNIIPIVGPASAEAIAVSGGKIVKLGAASDIMSMATAKTQVIDLQGRTLLPGLIDPHNHTVLSSIYLELLTDVGYLKNKTREDLIANLKLLVSITPEGSWVLASNFDNLLQGGDLSRDELDKISSTTPIFVWYTNGHDACVNSPALKAAGITEDIGELPGGGHFGRGPDGKLNGLVYEEAALLKTIKPGLPTITPAIAISAVNKFVAACAAAGNTLLHEPGTLKADWIAPFMKLAAQAPLRTSASLMYEDMKGYDDYRKYGVGAKATQLPDTLFTLYGVKLIGDGSNQTETGAQTKPYLNSTSSGKPNFDAAAMKEMVANVKAAGLPSLIHCNGDLAIDIALDALEGAYAGSTELGINRIEHATMARQDQIDRMKKLNVEPSFLMNHVTLYGAAYRDQIFGPERANFMDPAGACDKAGLRFTLHTDSPCSPIGPLRLVKTAVTRLCQIDNSVIGADQAVSVQRALEAITIDAARQVGQPDRLGSLEAGKEADFTILEDNPFTVDPAKIDTIKVSETWVAGDKKFG</sequence>
<comment type="caution">
    <text evidence="2">The sequence shown here is derived from an EMBL/GenBank/DDBJ whole genome shotgun (WGS) entry which is preliminary data.</text>
</comment>